<dbReference type="InterPro" id="IPR039426">
    <property type="entry name" value="TonB-dep_rcpt-like"/>
</dbReference>
<evidence type="ECO:0000256" key="12">
    <source>
        <dbReference type="RuleBase" id="RU003357"/>
    </source>
</evidence>
<dbReference type="RefSeq" id="WP_342854759.1">
    <property type="nucleotide sequence ID" value="NZ_JBBMRA010000013.1"/>
</dbReference>
<evidence type="ECO:0000259" key="14">
    <source>
        <dbReference type="Pfam" id="PF00593"/>
    </source>
</evidence>
<dbReference type="SUPFAM" id="SSF56935">
    <property type="entry name" value="Porins"/>
    <property type="match status" value="1"/>
</dbReference>
<dbReference type="Gene3D" id="2.40.170.20">
    <property type="entry name" value="TonB-dependent receptor, beta-barrel domain"/>
    <property type="match status" value="1"/>
</dbReference>
<feature type="domain" description="TonB-dependent receptor-like beta-barrel" evidence="14">
    <location>
        <begin position="287"/>
        <end position="676"/>
    </location>
</feature>
<evidence type="ECO:0000256" key="2">
    <source>
        <dbReference type="ARBA" id="ARBA00008143"/>
    </source>
</evidence>
<dbReference type="InterPro" id="IPR000531">
    <property type="entry name" value="Beta-barrel_TonB"/>
</dbReference>
<accession>A0ABU9TUF4</accession>
<keyword evidence="5 11" id="KW-0812">Transmembrane</keyword>
<protein>
    <submittedName>
        <fullName evidence="16">TonB-dependent receptor</fullName>
    </submittedName>
</protein>
<evidence type="ECO:0000256" key="7">
    <source>
        <dbReference type="ARBA" id="ARBA00023077"/>
    </source>
</evidence>
<dbReference type="PANTHER" id="PTHR30069">
    <property type="entry name" value="TONB-DEPENDENT OUTER MEMBRANE RECEPTOR"/>
    <property type="match status" value="1"/>
</dbReference>
<keyword evidence="3 11" id="KW-0813">Transport</keyword>
<dbReference type="InterPro" id="IPR012910">
    <property type="entry name" value="Plug_dom"/>
</dbReference>
<evidence type="ECO:0000256" key="4">
    <source>
        <dbReference type="ARBA" id="ARBA00022452"/>
    </source>
</evidence>
<dbReference type="Pfam" id="PF00593">
    <property type="entry name" value="TonB_dep_Rec_b-barrel"/>
    <property type="match status" value="1"/>
</dbReference>
<evidence type="ECO:0000256" key="6">
    <source>
        <dbReference type="ARBA" id="ARBA00022729"/>
    </source>
</evidence>
<dbReference type="Proteomes" id="UP001449225">
    <property type="component" value="Unassembled WGS sequence"/>
</dbReference>
<organism evidence="16 17">
    <name type="scientific">Neptuniibacter pectenicola</name>
    <dbReference type="NCBI Taxonomy" id="1806669"/>
    <lineage>
        <taxon>Bacteria</taxon>
        <taxon>Pseudomonadati</taxon>
        <taxon>Pseudomonadota</taxon>
        <taxon>Gammaproteobacteria</taxon>
        <taxon>Oceanospirillales</taxon>
        <taxon>Oceanospirillaceae</taxon>
        <taxon>Neptuniibacter</taxon>
    </lineage>
</organism>
<dbReference type="Pfam" id="PF07715">
    <property type="entry name" value="Plug"/>
    <property type="match status" value="1"/>
</dbReference>
<keyword evidence="7 12" id="KW-0798">TonB box</keyword>
<evidence type="ECO:0000256" key="9">
    <source>
        <dbReference type="ARBA" id="ARBA00023170"/>
    </source>
</evidence>
<dbReference type="EMBL" id="JBBMRA010000013">
    <property type="protein sequence ID" value="MEM5537350.1"/>
    <property type="molecule type" value="Genomic_DNA"/>
</dbReference>
<keyword evidence="8 11" id="KW-0472">Membrane</keyword>
<evidence type="ECO:0000256" key="13">
    <source>
        <dbReference type="SAM" id="SignalP"/>
    </source>
</evidence>
<dbReference type="InterPro" id="IPR037066">
    <property type="entry name" value="Plug_dom_sf"/>
</dbReference>
<dbReference type="InterPro" id="IPR036942">
    <property type="entry name" value="Beta-barrel_TonB_sf"/>
</dbReference>
<evidence type="ECO:0000256" key="11">
    <source>
        <dbReference type="PROSITE-ProRule" id="PRU01360"/>
    </source>
</evidence>
<keyword evidence="4 11" id="KW-1134">Transmembrane beta strand</keyword>
<evidence type="ECO:0000256" key="1">
    <source>
        <dbReference type="ARBA" id="ARBA00004571"/>
    </source>
</evidence>
<gene>
    <name evidence="16" type="ORF">WNY58_13215</name>
</gene>
<evidence type="ECO:0000256" key="5">
    <source>
        <dbReference type="ARBA" id="ARBA00022692"/>
    </source>
</evidence>
<keyword evidence="10 11" id="KW-0998">Cell outer membrane</keyword>
<evidence type="ECO:0000256" key="8">
    <source>
        <dbReference type="ARBA" id="ARBA00023136"/>
    </source>
</evidence>
<comment type="subcellular location">
    <subcellularLocation>
        <location evidence="1 11">Cell outer membrane</location>
        <topology evidence="1 11">Multi-pass membrane protein</topology>
    </subcellularLocation>
</comment>
<evidence type="ECO:0000256" key="10">
    <source>
        <dbReference type="ARBA" id="ARBA00023237"/>
    </source>
</evidence>
<evidence type="ECO:0000313" key="17">
    <source>
        <dbReference type="Proteomes" id="UP001449225"/>
    </source>
</evidence>
<keyword evidence="9 16" id="KW-0675">Receptor</keyword>
<feature type="signal peptide" evidence="13">
    <location>
        <begin position="1"/>
        <end position="20"/>
    </location>
</feature>
<evidence type="ECO:0000259" key="15">
    <source>
        <dbReference type="Pfam" id="PF07715"/>
    </source>
</evidence>
<dbReference type="CDD" id="cd01347">
    <property type="entry name" value="ligand_gated_channel"/>
    <property type="match status" value="1"/>
</dbReference>
<comment type="similarity">
    <text evidence="2">Belongs to the TonB-dependent receptor family. Hemoglobin/haptoglobin binding protein subfamily.</text>
</comment>
<dbReference type="PANTHER" id="PTHR30069:SF29">
    <property type="entry name" value="HEMOGLOBIN AND HEMOGLOBIN-HAPTOGLOBIN-BINDING PROTEIN 1-RELATED"/>
    <property type="match status" value="1"/>
</dbReference>
<comment type="caution">
    <text evidence="16">The sequence shown here is derived from an EMBL/GenBank/DDBJ whole genome shotgun (WGS) entry which is preliminary data.</text>
</comment>
<name>A0ABU9TUF4_9GAMM</name>
<evidence type="ECO:0000256" key="3">
    <source>
        <dbReference type="ARBA" id="ARBA00022448"/>
    </source>
</evidence>
<sequence length="708" mass="78158">MKNRLSILTLLTSLFAGSLAAEENVFAPGSEFADFFGEETLVSIATGTHTPISKAPSVASVINADTISAMGVTHLFEVFERIPGLHLMPSDLSRLDPVLSVRGIKTGFNPQILILLNGIELKHNYNGGLAFTFRMPVSNISRIEVIRGPGSAVYGADAFSGVINIITRDATENQKGAAGVRIGSFNSRDTWVRKGFTEEDFSVSFALDSQTSDGDSGRIVDTDLQTTFDGIYATNASQAPNALQTSYDTTNLQLDFSVGNWSWNNWYWKQDEAGVGQGGALALDSTGYQNAEQFLTHLSYDNDIVTDFNVKADLSYLRTVSDSYFLLFPKGSTLPIGTDGNAFSTPLSGLVTFTDGYIGNPHSLAETTRFELAGIFSGYDNHTIRIASGWSQDKISTEEYKNFGPGVIDGSEGSVDGTLTNVSGSADVYLQPQKRTAYFLSAQDQWQLNNDWSFTAGLRWDHYSDFGNTINPRLALVWLTQHNLTTKLLYGTAFRAPSFSEQHLINNPAALGNPELQPEEIETYELAFDYRPSFDTSIKLSLYSYKATDLIDTVANGSVIQYQNTDNQDGHGAELEWDWKISPALKLYANYAYQNAKNANTGLEVADVPQNSTYIDLNYTLSPKWSGSLQHYWIGERARVEGDSRAKLSDYHWVNAKITHTMLKEKVKLAFTVKNLLDTHASEPSSSSIPNDYPLEGRSVWAELEYRF</sequence>
<reference evidence="16 17" key="1">
    <citation type="submission" date="2024-03" db="EMBL/GenBank/DDBJ databases">
        <title>Community enrichment and isolation of bacterial strains for fucoidan degradation.</title>
        <authorList>
            <person name="Sichert A."/>
        </authorList>
    </citation>
    <scope>NUCLEOTIDE SEQUENCE [LARGE SCALE GENOMIC DNA]</scope>
    <source>
        <strain evidence="16 17">AS76</strain>
    </source>
</reference>
<dbReference type="PROSITE" id="PS52016">
    <property type="entry name" value="TONB_DEPENDENT_REC_3"/>
    <property type="match status" value="1"/>
</dbReference>
<evidence type="ECO:0000313" key="16">
    <source>
        <dbReference type="EMBL" id="MEM5537350.1"/>
    </source>
</evidence>
<dbReference type="Gene3D" id="2.170.130.10">
    <property type="entry name" value="TonB-dependent receptor, plug domain"/>
    <property type="match status" value="1"/>
</dbReference>
<keyword evidence="17" id="KW-1185">Reference proteome</keyword>
<keyword evidence="6 13" id="KW-0732">Signal</keyword>
<feature type="domain" description="TonB-dependent receptor plug" evidence="15">
    <location>
        <begin position="52"/>
        <end position="162"/>
    </location>
</feature>
<proteinExistence type="inferred from homology"/>
<feature type="chain" id="PRO_5047496810" evidence="13">
    <location>
        <begin position="21"/>
        <end position="708"/>
    </location>
</feature>